<keyword evidence="5" id="KW-0964">Secreted</keyword>
<keyword evidence="7 16" id="KW-0732">Signal</keyword>
<feature type="binding site" evidence="14">
    <location>
        <position position="174"/>
    </location>
    <ligand>
        <name>Fe cation</name>
        <dbReference type="ChEBI" id="CHEBI:24875"/>
        <label>1</label>
    </ligand>
</feature>
<evidence type="ECO:0000256" key="2">
    <source>
        <dbReference type="ARBA" id="ARBA00004613"/>
    </source>
</evidence>
<keyword evidence="8 15" id="KW-0560">Oxidoreductase</keyword>
<organism evidence="18">
    <name type="scientific">Xenopsylla cheopis</name>
    <name type="common">Oriental rat flea</name>
    <name type="synonym">Pulex cheopis</name>
    <dbReference type="NCBI Taxonomy" id="163159"/>
    <lineage>
        <taxon>Eukaryota</taxon>
        <taxon>Metazoa</taxon>
        <taxon>Ecdysozoa</taxon>
        <taxon>Arthropoda</taxon>
        <taxon>Hexapoda</taxon>
        <taxon>Insecta</taxon>
        <taxon>Pterygota</taxon>
        <taxon>Neoptera</taxon>
        <taxon>Endopterygota</taxon>
        <taxon>Siphonaptera</taxon>
        <taxon>Pulicidae</taxon>
        <taxon>Xenopsyllinae</taxon>
        <taxon>Xenopsylla</taxon>
    </lineage>
</organism>
<keyword evidence="4 15" id="KW-0409">Iron storage</keyword>
<dbReference type="Pfam" id="PF00210">
    <property type="entry name" value="Ferritin"/>
    <property type="match status" value="1"/>
</dbReference>
<evidence type="ECO:0000256" key="8">
    <source>
        <dbReference type="ARBA" id="ARBA00023002"/>
    </source>
</evidence>
<feature type="binding site" evidence="14">
    <location>
        <position position="88"/>
    </location>
    <ligand>
        <name>Fe cation</name>
        <dbReference type="ChEBI" id="CHEBI:24875"/>
        <label>1</label>
    </ligand>
</feature>
<dbReference type="CDD" id="cd01056">
    <property type="entry name" value="Euk_Ferritin"/>
    <property type="match status" value="1"/>
</dbReference>
<evidence type="ECO:0000256" key="9">
    <source>
        <dbReference type="ARBA" id="ARBA00023004"/>
    </source>
</evidence>
<evidence type="ECO:0000256" key="13">
    <source>
        <dbReference type="ARBA" id="ARBA00063343"/>
    </source>
</evidence>
<dbReference type="AlphaFoldDB" id="A0A6M2DYP1"/>
<evidence type="ECO:0000259" key="17">
    <source>
        <dbReference type="PROSITE" id="PS50905"/>
    </source>
</evidence>
<evidence type="ECO:0000256" key="5">
    <source>
        <dbReference type="ARBA" id="ARBA00022525"/>
    </source>
</evidence>
<comment type="similarity">
    <text evidence="3 15">Belongs to the ferritin family.</text>
</comment>
<dbReference type="InterPro" id="IPR012347">
    <property type="entry name" value="Ferritin-like"/>
</dbReference>
<accession>A0A6M2DYP1</accession>
<dbReference type="GO" id="GO:0006826">
    <property type="term" value="P:iron ion transport"/>
    <property type="evidence" value="ECO:0007669"/>
    <property type="project" value="InterPro"/>
</dbReference>
<dbReference type="InterPro" id="IPR008331">
    <property type="entry name" value="Ferritin_DPS_dom"/>
</dbReference>
<evidence type="ECO:0000256" key="10">
    <source>
        <dbReference type="ARBA" id="ARBA00023034"/>
    </source>
</evidence>
<evidence type="ECO:0000256" key="11">
    <source>
        <dbReference type="ARBA" id="ARBA00023157"/>
    </source>
</evidence>
<dbReference type="GO" id="GO:0006879">
    <property type="term" value="P:intracellular iron ion homeostasis"/>
    <property type="evidence" value="ECO:0007669"/>
    <property type="project" value="UniProtKB-KW"/>
</dbReference>
<keyword evidence="11" id="KW-1015">Disulfide bond</keyword>
<feature type="domain" description="Ferritin-like diiron" evidence="17">
    <location>
        <begin position="36"/>
        <end position="192"/>
    </location>
</feature>
<evidence type="ECO:0000256" key="6">
    <source>
        <dbReference type="ARBA" id="ARBA00022723"/>
    </source>
</evidence>
<comment type="subunit">
    <text evidence="13">Oligomer of 12 light (L) chains and 12 heavy (H) chains; L and H chains are disulfide-linked. The functional molecule forms a roughly spherical shell with a diameter of 12 nm and contains a central cavity into which the insoluble ferric iron core is deposited.</text>
</comment>
<dbReference type="SUPFAM" id="SSF47240">
    <property type="entry name" value="Ferritin-like"/>
    <property type="match status" value="1"/>
</dbReference>
<dbReference type="InterPro" id="IPR009078">
    <property type="entry name" value="Ferritin-like_SF"/>
</dbReference>
<keyword evidence="6 14" id="KW-0479">Metal-binding</keyword>
<feature type="signal peptide" evidence="16">
    <location>
        <begin position="1"/>
        <end position="20"/>
    </location>
</feature>
<comment type="catalytic activity">
    <reaction evidence="12 15">
        <text>4 Fe(2+) + O2 + 4 H(+) = 4 Fe(3+) + 2 H2O</text>
        <dbReference type="Rhea" id="RHEA:11148"/>
        <dbReference type="ChEBI" id="CHEBI:15377"/>
        <dbReference type="ChEBI" id="CHEBI:15378"/>
        <dbReference type="ChEBI" id="CHEBI:15379"/>
        <dbReference type="ChEBI" id="CHEBI:29033"/>
        <dbReference type="ChEBI" id="CHEBI:29034"/>
        <dbReference type="EC" id="1.16.3.1"/>
    </reaction>
</comment>
<evidence type="ECO:0000256" key="14">
    <source>
        <dbReference type="PIRSR" id="PIRSR601519-1"/>
    </source>
</evidence>
<dbReference type="PROSITE" id="PS50905">
    <property type="entry name" value="FERRITIN_LIKE"/>
    <property type="match status" value="1"/>
</dbReference>
<dbReference type="EC" id="1.16.3.1" evidence="15"/>
<evidence type="ECO:0000256" key="15">
    <source>
        <dbReference type="RuleBase" id="RU361145"/>
    </source>
</evidence>
<feature type="binding site" evidence="14">
    <location>
        <position position="91"/>
    </location>
    <ligand>
        <name>Fe cation</name>
        <dbReference type="ChEBI" id="CHEBI:24875"/>
        <label>1</label>
    </ligand>
</feature>
<keyword evidence="10" id="KW-0333">Golgi apparatus</keyword>
<dbReference type="Gene3D" id="1.20.1260.10">
    <property type="match status" value="1"/>
</dbReference>
<protein>
    <recommendedName>
        <fullName evidence="15">Ferritin</fullName>
        <ecNumber evidence="15">1.16.3.1</ecNumber>
    </recommendedName>
</protein>
<proteinExistence type="inferred from homology"/>
<reference evidence="18" key="1">
    <citation type="submission" date="2020-03" db="EMBL/GenBank/DDBJ databases">
        <title>Transcriptomic Profiling of the Digestive Tract of the Rat Flea, Xenopsylla cheopis, Following Blood Feeding and Infection with Yersinia pestis.</title>
        <authorList>
            <person name="Bland D.M."/>
            <person name="Martens C.A."/>
            <person name="Virtaneva K."/>
            <person name="Kanakabandi K."/>
            <person name="Long D."/>
            <person name="Rosenke R."/>
            <person name="Saturday G.A."/>
            <person name="Hoyt F.H."/>
            <person name="Bruno D.P."/>
            <person name="Ribeiro J.M.C."/>
            <person name="Hinnebusch J."/>
        </authorList>
    </citation>
    <scope>NUCLEOTIDE SEQUENCE</scope>
</reference>
<evidence type="ECO:0000256" key="16">
    <source>
        <dbReference type="SAM" id="SignalP"/>
    </source>
</evidence>
<dbReference type="GO" id="GO:0008198">
    <property type="term" value="F:ferrous iron binding"/>
    <property type="evidence" value="ECO:0007669"/>
    <property type="project" value="TreeGrafter"/>
</dbReference>
<name>A0A6M2DYP1_XENCH</name>
<dbReference type="GO" id="GO:0004322">
    <property type="term" value="F:ferroxidase activity"/>
    <property type="evidence" value="ECO:0007669"/>
    <property type="project" value="UniProtKB-EC"/>
</dbReference>
<evidence type="ECO:0000313" key="18">
    <source>
        <dbReference type="EMBL" id="NOV51459.1"/>
    </source>
</evidence>
<dbReference type="GO" id="GO:0005576">
    <property type="term" value="C:extracellular region"/>
    <property type="evidence" value="ECO:0007669"/>
    <property type="project" value="UniProtKB-SubCell"/>
</dbReference>
<keyword evidence="9 14" id="KW-0408">Iron</keyword>
<dbReference type="GO" id="GO:0008199">
    <property type="term" value="F:ferric iron binding"/>
    <property type="evidence" value="ECO:0007669"/>
    <property type="project" value="InterPro"/>
</dbReference>
<dbReference type="InterPro" id="IPR009040">
    <property type="entry name" value="Ferritin-like_diiron"/>
</dbReference>
<feature type="chain" id="PRO_5026895547" description="Ferritin" evidence="16">
    <location>
        <begin position="21"/>
        <end position="209"/>
    </location>
</feature>
<evidence type="ECO:0000256" key="3">
    <source>
        <dbReference type="ARBA" id="ARBA00007513"/>
    </source>
</evidence>
<dbReference type="EMBL" id="GIIL01007733">
    <property type="protein sequence ID" value="NOV51459.1"/>
    <property type="molecule type" value="Transcribed_RNA"/>
</dbReference>
<sequence>MKIFVAALAVLAVFAAQADASLTCSTQKAEIPTEWIDMTRNCVTSMKNQIQEELNASMQYLAMAAHFSKDTVNRPGFAEMFFKSASEEREHAMKLMTYLMMRGELTSNLQELIRMPQVPTVTWANGMAALKDALKLEAYVTKKIKHVIRACENDSGANDYHLVDYLTADFLEEQYAGQRDLAGKMSTLGKMMGQQGVLGEFLFDKKLLG</sequence>
<dbReference type="InterPro" id="IPR001519">
    <property type="entry name" value="Ferritin"/>
</dbReference>
<evidence type="ECO:0000256" key="4">
    <source>
        <dbReference type="ARBA" id="ARBA00022434"/>
    </source>
</evidence>
<dbReference type="GO" id="GO:0005794">
    <property type="term" value="C:Golgi apparatus"/>
    <property type="evidence" value="ECO:0007669"/>
    <property type="project" value="UniProtKB-SubCell"/>
</dbReference>
<comment type="subcellular location">
    <subcellularLocation>
        <location evidence="1">Golgi apparatus</location>
    </subcellularLocation>
    <subcellularLocation>
        <location evidence="2">Secreted</location>
    </subcellularLocation>
</comment>
<feature type="binding site" evidence="14">
    <location>
        <position position="53"/>
    </location>
    <ligand>
        <name>Fe cation</name>
        <dbReference type="ChEBI" id="CHEBI:24875"/>
        <label>1</label>
    </ligand>
</feature>
<evidence type="ECO:0000256" key="12">
    <source>
        <dbReference type="ARBA" id="ARBA00047990"/>
    </source>
</evidence>
<dbReference type="PANTHER" id="PTHR11431:SF43">
    <property type="entry name" value="FERRITIN"/>
    <property type="match status" value="1"/>
</dbReference>
<comment type="function">
    <text evidence="15">Stores iron in a soluble, non-toxic, readily available form. Important for iron homeostasis. Iron is taken up in the ferrous form and deposited as ferric hydroxides after oxidation.</text>
</comment>
<dbReference type="FunFam" id="1.20.1260.10:FF:000017">
    <property type="entry name" value="Ferritin"/>
    <property type="match status" value="1"/>
</dbReference>
<evidence type="ECO:0000256" key="1">
    <source>
        <dbReference type="ARBA" id="ARBA00004555"/>
    </source>
</evidence>
<evidence type="ECO:0000256" key="7">
    <source>
        <dbReference type="ARBA" id="ARBA00022729"/>
    </source>
</evidence>
<feature type="binding site" evidence="14">
    <location>
        <position position="137"/>
    </location>
    <ligand>
        <name>Fe cation</name>
        <dbReference type="ChEBI" id="CHEBI:24875"/>
        <label>1</label>
    </ligand>
</feature>
<dbReference type="PANTHER" id="PTHR11431">
    <property type="entry name" value="FERRITIN"/>
    <property type="match status" value="1"/>
</dbReference>